<protein>
    <recommendedName>
        <fullName evidence="1">Transposase IS200-like domain-containing protein</fullName>
    </recommendedName>
</protein>
<dbReference type="Gene3D" id="3.30.70.1290">
    <property type="entry name" value="Transposase IS200-like"/>
    <property type="match status" value="1"/>
</dbReference>
<dbReference type="Pfam" id="PF01797">
    <property type="entry name" value="Y1_Tnp"/>
    <property type="match status" value="1"/>
</dbReference>
<dbReference type="Proteomes" id="UP000293902">
    <property type="component" value="Chromosome"/>
</dbReference>
<name>A0A328FL92_9BACT</name>
<organism evidence="3 4">
    <name type="scientific">Desulfobacter hydrogenophilus</name>
    <dbReference type="NCBI Taxonomy" id="2291"/>
    <lineage>
        <taxon>Bacteria</taxon>
        <taxon>Pseudomonadati</taxon>
        <taxon>Thermodesulfobacteriota</taxon>
        <taxon>Desulfobacteria</taxon>
        <taxon>Desulfobacterales</taxon>
        <taxon>Desulfobacteraceae</taxon>
        <taxon>Desulfobacter</taxon>
    </lineage>
</organism>
<evidence type="ECO:0000313" key="3">
    <source>
        <dbReference type="EMBL" id="RAM03807.1"/>
    </source>
</evidence>
<sequence>MREIAQQTCEKFEILILRGVVSQNHIHILCSVTPNISPAEIMLSVKGRVSRKIFEEFPHLKRLCPL</sequence>
<dbReference type="Proteomes" id="UP000248798">
    <property type="component" value="Unassembled WGS sequence"/>
</dbReference>
<proteinExistence type="predicted"/>
<gene>
    <name evidence="3" type="ORF">DO021_01790</name>
    <name evidence="2" type="ORF">EYB58_18750</name>
</gene>
<dbReference type="InterPro" id="IPR002686">
    <property type="entry name" value="Transposase_17"/>
</dbReference>
<dbReference type="AlphaFoldDB" id="A0A328FL92"/>
<dbReference type="OrthoDB" id="9798161at2"/>
<reference evidence="3 4" key="1">
    <citation type="submission" date="2018-06" db="EMBL/GenBank/DDBJ databases">
        <title>Complete Genome Sequence of Desulfobacter hydrogenophilus (DSM3380).</title>
        <authorList>
            <person name="Marietou A."/>
            <person name="Schreiber L."/>
            <person name="Marshall I."/>
            <person name="Jorgensen B."/>
        </authorList>
    </citation>
    <scope>NUCLEOTIDE SEQUENCE [LARGE SCALE GENOMIC DNA]</scope>
    <source>
        <strain evidence="3 4">DSM 3380</strain>
    </source>
</reference>
<evidence type="ECO:0000259" key="1">
    <source>
        <dbReference type="Pfam" id="PF01797"/>
    </source>
</evidence>
<dbReference type="GO" id="GO:0004803">
    <property type="term" value="F:transposase activity"/>
    <property type="evidence" value="ECO:0007669"/>
    <property type="project" value="InterPro"/>
</dbReference>
<feature type="domain" description="Transposase IS200-like" evidence="1">
    <location>
        <begin position="2"/>
        <end position="62"/>
    </location>
</feature>
<dbReference type="EMBL" id="QLNI01000002">
    <property type="protein sequence ID" value="RAM03807.1"/>
    <property type="molecule type" value="Genomic_DNA"/>
</dbReference>
<dbReference type="EMBL" id="CP036313">
    <property type="protein sequence ID" value="QBH15647.1"/>
    <property type="molecule type" value="Genomic_DNA"/>
</dbReference>
<evidence type="ECO:0000313" key="5">
    <source>
        <dbReference type="Proteomes" id="UP000293902"/>
    </source>
</evidence>
<evidence type="ECO:0000313" key="4">
    <source>
        <dbReference type="Proteomes" id="UP000248798"/>
    </source>
</evidence>
<dbReference type="PANTHER" id="PTHR33360:SF2">
    <property type="entry name" value="TRANSPOSASE FOR INSERTION SEQUENCE ELEMENT IS200"/>
    <property type="match status" value="1"/>
</dbReference>
<accession>A0A328FL92</accession>
<dbReference type="InterPro" id="IPR036515">
    <property type="entry name" value="Transposase_17_sf"/>
</dbReference>
<reference evidence="2 5" key="2">
    <citation type="submission" date="2019-02" db="EMBL/GenBank/DDBJ databases">
        <title>Complete genome sequence of Desulfobacter hydrogenophilus AcRS1.</title>
        <authorList>
            <person name="Marietou A."/>
            <person name="Lund M.B."/>
            <person name="Marshall I.P.G."/>
            <person name="Schreiber L."/>
            <person name="Jorgensen B."/>
        </authorList>
    </citation>
    <scope>NUCLEOTIDE SEQUENCE [LARGE SCALE GENOMIC DNA]</scope>
    <source>
        <strain evidence="2 5">AcRS1</strain>
    </source>
</reference>
<dbReference type="GO" id="GO:0006313">
    <property type="term" value="P:DNA transposition"/>
    <property type="evidence" value="ECO:0007669"/>
    <property type="project" value="InterPro"/>
</dbReference>
<dbReference type="SUPFAM" id="SSF143422">
    <property type="entry name" value="Transposase IS200-like"/>
    <property type="match status" value="1"/>
</dbReference>
<keyword evidence="5" id="KW-1185">Reference proteome</keyword>
<evidence type="ECO:0000313" key="2">
    <source>
        <dbReference type="EMBL" id="QBH15647.1"/>
    </source>
</evidence>
<dbReference type="PANTHER" id="PTHR33360">
    <property type="entry name" value="TRANSPOSASE FOR INSERTION SEQUENCE ELEMENT IS200"/>
    <property type="match status" value="1"/>
</dbReference>
<dbReference type="RefSeq" id="WP_111953125.1">
    <property type="nucleotide sequence ID" value="NZ_JAAGRP010000033.1"/>
</dbReference>
<dbReference type="GO" id="GO:0003677">
    <property type="term" value="F:DNA binding"/>
    <property type="evidence" value="ECO:0007669"/>
    <property type="project" value="InterPro"/>
</dbReference>